<feature type="domain" description="N-acetyltransferase" evidence="1">
    <location>
        <begin position="11"/>
        <end position="175"/>
    </location>
</feature>
<dbReference type="PANTHER" id="PTHR43792">
    <property type="entry name" value="GNAT FAMILY, PUTATIVE (AFU_ORTHOLOGUE AFUA_3G00765)-RELATED-RELATED"/>
    <property type="match status" value="1"/>
</dbReference>
<name>A0A3R5QVM8_9CLOT</name>
<keyword evidence="2" id="KW-0808">Transferase</keyword>
<dbReference type="PROSITE" id="PS51186">
    <property type="entry name" value="GNAT"/>
    <property type="match status" value="1"/>
</dbReference>
<keyword evidence="3" id="KW-1185">Reference proteome</keyword>
<dbReference type="AlphaFoldDB" id="A0A3R5QVM8"/>
<accession>A0A3R5QVM8</accession>
<dbReference type="RefSeq" id="WP_128214410.1">
    <property type="nucleotide sequence ID" value="NZ_CP025746.1"/>
</dbReference>
<dbReference type="Pfam" id="PF13302">
    <property type="entry name" value="Acetyltransf_3"/>
    <property type="match status" value="1"/>
</dbReference>
<dbReference type="EMBL" id="CP025746">
    <property type="protein sequence ID" value="QAA33686.1"/>
    <property type="molecule type" value="Genomic_DNA"/>
</dbReference>
<gene>
    <name evidence="2" type="ORF">C1I91_19730</name>
</gene>
<dbReference type="OrthoDB" id="9798081at2"/>
<evidence type="ECO:0000313" key="3">
    <source>
        <dbReference type="Proteomes" id="UP000286268"/>
    </source>
</evidence>
<dbReference type="KEGG" id="cmah:C1I91_19730"/>
<dbReference type="Gene3D" id="3.40.630.30">
    <property type="match status" value="1"/>
</dbReference>
<evidence type="ECO:0000313" key="2">
    <source>
        <dbReference type="EMBL" id="QAA33686.1"/>
    </source>
</evidence>
<dbReference type="Proteomes" id="UP000286268">
    <property type="component" value="Chromosome"/>
</dbReference>
<sequence length="175" mass="20616">MRTPVLETERLGLRPFCIDDAKQVFECWESDKDVAKYMFWESHEDINKTVAWVKTELSKVESNEWYRWAVTLKESGELVGTALIYLEEEYGKFEIAYNFGKSFWGHGYATETMNKVISFIKEQLDIKEIMGRHAKENPASGKVLEKLGFEYIRDIPYECNRGKNLYQGKEYILRL</sequence>
<dbReference type="PANTHER" id="PTHR43792:SF1">
    <property type="entry name" value="N-ACETYLTRANSFERASE DOMAIN-CONTAINING PROTEIN"/>
    <property type="match status" value="1"/>
</dbReference>
<reference evidence="2 3" key="1">
    <citation type="submission" date="2018-01" db="EMBL/GenBank/DDBJ databases">
        <title>Genome Sequencing and Assembly of Anaerobacter polyendosporus strain CT4.</title>
        <authorList>
            <person name="Tachaapaikoon C."/>
            <person name="Sutheeworapong S."/>
            <person name="Jenjaroenpun P."/>
            <person name="Wongsurawat T."/>
            <person name="Nookeaw I."/>
            <person name="Cheawchanlertfa P."/>
            <person name="Kosugi A."/>
            <person name="Cheevadhanarak S."/>
            <person name="Ratanakhanokchai K."/>
        </authorList>
    </citation>
    <scope>NUCLEOTIDE SEQUENCE [LARGE SCALE GENOMIC DNA]</scope>
    <source>
        <strain evidence="2 3">CT4</strain>
    </source>
</reference>
<dbReference type="InterPro" id="IPR000182">
    <property type="entry name" value="GNAT_dom"/>
</dbReference>
<evidence type="ECO:0000259" key="1">
    <source>
        <dbReference type="PROSITE" id="PS51186"/>
    </source>
</evidence>
<proteinExistence type="predicted"/>
<dbReference type="InterPro" id="IPR051531">
    <property type="entry name" value="N-acetyltransferase"/>
</dbReference>
<protein>
    <submittedName>
        <fullName evidence="2">GNAT family N-acetyltransferase</fullName>
    </submittedName>
</protein>
<dbReference type="GO" id="GO:0016747">
    <property type="term" value="F:acyltransferase activity, transferring groups other than amino-acyl groups"/>
    <property type="evidence" value="ECO:0007669"/>
    <property type="project" value="InterPro"/>
</dbReference>
<dbReference type="SUPFAM" id="SSF55729">
    <property type="entry name" value="Acyl-CoA N-acyltransferases (Nat)"/>
    <property type="match status" value="1"/>
</dbReference>
<organism evidence="2 3">
    <name type="scientific">Clostridium manihotivorum</name>
    <dbReference type="NCBI Taxonomy" id="2320868"/>
    <lineage>
        <taxon>Bacteria</taxon>
        <taxon>Bacillati</taxon>
        <taxon>Bacillota</taxon>
        <taxon>Clostridia</taxon>
        <taxon>Eubacteriales</taxon>
        <taxon>Clostridiaceae</taxon>
        <taxon>Clostridium</taxon>
    </lineage>
</organism>
<dbReference type="InterPro" id="IPR016181">
    <property type="entry name" value="Acyl_CoA_acyltransferase"/>
</dbReference>